<dbReference type="Proteomes" id="UP001523262">
    <property type="component" value="Unassembled WGS sequence"/>
</dbReference>
<dbReference type="InterPro" id="IPR007362">
    <property type="entry name" value="DUF429"/>
</dbReference>
<evidence type="ECO:0000313" key="2">
    <source>
        <dbReference type="Proteomes" id="UP001523262"/>
    </source>
</evidence>
<gene>
    <name evidence="1" type="ORF">NDK43_19200</name>
</gene>
<dbReference type="Pfam" id="PF04250">
    <property type="entry name" value="DUF429"/>
    <property type="match status" value="1"/>
</dbReference>
<accession>A0ABT0WCQ3</accession>
<protein>
    <submittedName>
        <fullName evidence="1">DUF429 domain-containing protein</fullName>
    </submittedName>
</protein>
<keyword evidence="2" id="KW-1185">Reference proteome</keyword>
<organism evidence="1 2">
    <name type="scientific">Neobacillus pocheonensis</name>
    <dbReference type="NCBI Taxonomy" id="363869"/>
    <lineage>
        <taxon>Bacteria</taxon>
        <taxon>Bacillati</taxon>
        <taxon>Bacillota</taxon>
        <taxon>Bacilli</taxon>
        <taxon>Bacillales</taxon>
        <taxon>Bacillaceae</taxon>
        <taxon>Neobacillus</taxon>
    </lineage>
</organism>
<comment type="caution">
    <text evidence="1">The sequence shown here is derived from an EMBL/GenBank/DDBJ whole genome shotgun (WGS) entry which is preliminary data.</text>
</comment>
<evidence type="ECO:0000313" key="1">
    <source>
        <dbReference type="EMBL" id="MCM2534102.1"/>
    </source>
</evidence>
<sequence length="132" mass="14559">MRVIGIDLSGPSNHKDTVLTVFEKHENNLKFIKLKSYIGDYGILKEISEHGQQDEVVVGIDAPLSYEDGGGNRQGDRELRKFIVALGMKPGSIMPPTLNRMVYLTLRGIKLSKGSFVSTKMDLSCKSSTTSL</sequence>
<name>A0ABT0WCQ3_9BACI</name>
<proteinExistence type="predicted"/>
<reference evidence="1 2" key="1">
    <citation type="submission" date="2022-06" db="EMBL/GenBank/DDBJ databases">
        <authorList>
            <person name="Jeon C.O."/>
        </authorList>
    </citation>
    <scope>NUCLEOTIDE SEQUENCE [LARGE SCALE GENOMIC DNA]</scope>
    <source>
        <strain evidence="1 2">KCTC 13943</strain>
    </source>
</reference>
<dbReference type="EMBL" id="JAMQCR010000001">
    <property type="protein sequence ID" value="MCM2534102.1"/>
    <property type="molecule type" value="Genomic_DNA"/>
</dbReference>